<protein>
    <submittedName>
        <fullName evidence="9">Sirohydrochlorin cobaltochelatase</fullName>
        <ecNumber evidence="9">4.99.1.3</ecNumber>
    </submittedName>
</protein>
<dbReference type="GO" id="GO:0016852">
    <property type="term" value="F:sirohydrochlorin cobaltochelatase activity"/>
    <property type="evidence" value="ECO:0007669"/>
    <property type="project" value="UniProtKB-EC"/>
</dbReference>
<keyword evidence="9" id="KW-0456">Lyase</keyword>
<dbReference type="NCBIfam" id="NF004059">
    <property type="entry name" value="PRK05576.1-2"/>
    <property type="match status" value="1"/>
</dbReference>
<evidence type="ECO:0000313" key="10">
    <source>
        <dbReference type="Proteomes" id="UP001232584"/>
    </source>
</evidence>
<evidence type="ECO:0000313" key="9">
    <source>
        <dbReference type="EMBL" id="MDQ0558090.1"/>
    </source>
</evidence>
<keyword evidence="10" id="KW-1185">Reference proteome</keyword>
<keyword evidence="3" id="KW-0169">Cobalamin biosynthesis</keyword>
<dbReference type="PIRSF" id="PIRSF036427">
    <property type="entry name" value="Precrrn-2_mtase"/>
    <property type="match status" value="1"/>
</dbReference>
<dbReference type="EMBL" id="JAUSWG010000019">
    <property type="protein sequence ID" value="MDQ0558090.1"/>
    <property type="molecule type" value="Genomic_DNA"/>
</dbReference>
<comment type="similarity">
    <text evidence="2 7">Belongs to the precorrin methyltransferase family.</text>
</comment>
<dbReference type="Pfam" id="PF00590">
    <property type="entry name" value="TP_methylase"/>
    <property type="match status" value="1"/>
</dbReference>
<name>A0ABU0N4M1_9FIRM</name>
<dbReference type="RefSeq" id="WP_307510114.1">
    <property type="nucleotide sequence ID" value="NZ_BAAACE010000002.1"/>
</dbReference>
<keyword evidence="5" id="KW-0808">Transferase</keyword>
<dbReference type="InterPro" id="IPR014777">
    <property type="entry name" value="4pyrrole_Mease_sub1"/>
</dbReference>
<comment type="pathway">
    <text evidence="1">Cofactor biosynthesis; adenosylcobalamin biosynthesis.</text>
</comment>
<dbReference type="InterPro" id="IPR003043">
    <property type="entry name" value="Uropor_MeTrfase_CS"/>
</dbReference>
<dbReference type="Gene3D" id="3.40.1010.10">
    <property type="entry name" value="Cobalt-precorrin-4 Transmethylase, Domain 1"/>
    <property type="match status" value="1"/>
</dbReference>
<dbReference type="PANTHER" id="PTHR43467">
    <property type="entry name" value="COBALT-PRECORRIN-2 C(20)-METHYLTRANSFERASE"/>
    <property type="match status" value="1"/>
</dbReference>
<gene>
    <name evidence="9" type="ORF">QOZ92_003225</name>
</gene>
<keyword evidence="6" id="KW-0949">S-adenosyl-L-methionine</keyword>
<dbReference type="NCBIfam" id="NF004061">
    <property type="entry name" value="PRK05576.1-4"/>
    <property type="match status" value="1"/>
</dbReference>
<evidence type="ECO:0000259" key="8">
    <source>
        <dbReference type="Pfam" id="PF00590"/>
    </source>
</evidence>
<organism evidence="9 10">
    <name type="scientific">Paraclostridium ghonii</name>
    <dbReference type="NCBI Taxonomy" id="29358"/>
    <lineage>
        <taxon>Bacteria</taxon>
        <taxon>Bacillati</taxon>
        <taxon>Bacillota</taxon>
        <taxon>Clostridia</taxon>
        <taxon>Peptostreptococcales</taxon>
        <taxon>Peptostreptococcaceae</taxon>
        <taxon>Paraclostridium</taxon>
    </lineage>
</organism>
<reference evidence="9 10" key="1">
    <citation type="submission" date="2023-07" db="EMBL/GenBank/DDBJ databases">
        <title>Genomic Encyclopedia of Type Strains, Phase IV (KMG-IV): sequencing the most valuable type-strain genomes for metagenomic binning, comparative biology and taxonomic classification.</title>
        <authorList>
            <person name="Goeker M."/>
        </authorList>
    </citation>
    <scope>NUCLEOTIDE SEQUENCE [LARGE SCALE GENOMIC DNA]</scope>
    <source>
        <strain evidence="9 10">DSM 15049</strain>
    </source>
</reference>
<dbReference type="Gene3D" id="3.30.950.10">
    <property type="entry name" value="Methyltransferase, Cobalt-precorrin-4 Transmethylase, Domain 2"/>
    <property type="match status" value="1"/>
</dbReference>
<dbReference type="InterPro" id="IPR006364">
    <property type="entry name" value="CobI/CbiL/CobIJ_dom"/>
</dbReference>
<evidence type="ECO:0000256" key="4">
    <source>
        <dbReference type="ARBA" id="ARBA00022603"/>
    </source>
</evidence>
<evidence type="ECO:0000256" key="7">
    <source>
        <dbReference type="PIRNR" id="PIRNR036427"/>
    </source>
</evidence>
<evidence type="ECO:0000256" key="1">
    <source>
        <dbReference type="ARBA" id="ARBA00004953"/>
    </source>
</evidence>
<dbReference type="Proteomes" id="UP001232584">
    <property type="component" value="Unassembled WGS sequence"/>
</dbReference>
<proteinExistence type="inferred from homology"/>
<keyword evidence="4" id="KW-0489">Methyltransferase</keyword>
<dbReference type="SUPFAM" id="SSF53790">
    <property type="entry name" value="Tetrapyrrole methylase"/>
    <property type="match status" value="1"/>
</dbReference>
<dbReference type="EC" id="4.99.1.3" evidence="9"/>
<feature type="domain" description="Tetrapyrrole methylase" evidence="8">
    <location>
        <begin position="3"/>
        <end position="214"/>
    </location>
</feature>
<dbReference type="NCBIfam" id="TIGR01467">
    <property type="entry name" value="cobI_cbiL"/>
    <property type="match status" value="1"/>
</dbReference>
<dbReference type="CDD" id="cd11645">
    <property type="entry name" value="Precorrin_2_C20_MT"/>
    <property type="match status" value="1"/>
</dbReference>
<dbReference type="InterPro" id="IPR000878">
    <property type="entry name" value="4pyrrol_Mease"/>
</dbReference>
<dbReference type="InterPro" id="IPR012382">
    <property type="entry name" value="CobI/CbiL"/>
</dbReference>
<evidence type="ECO:0000256" key="3">
    <source>
        <dbReference type="ARBA" id="ARBA00022573"/>
    </source>
</evidence>
<dbReference type="InterPro" id="IPR014776">
    <property type="entry name" value="4pyrrole_Mease_sub2"/>
</dbReference>
<dbReference type="PROSITE" id="PS00839">
    <property type="entry name" value="SUMT_1"/>
    <property type="match status" value="1"/>
</dbReference>
<evidence type="ECO:0000256" key="6">
    <source>
        <dbReference type="ARBA" id="ARBA00022691"/>
    </source>
</evidence>
<accession>A0ABU0N4M1</accession>
<dbReference type="PANTHER" id="PTHR43467:SF2">
    <property type="entry name" value="COBALT-PRECORRIN-2 C(20)-METHYLTRANSFERASE"/>
    <property type="match status" value="1"/>
</dbReference>
<dbReference type="InterPro" id="IPR035996">
    <property type="entry name" value="4pyrrol_Methylase_sf"/>
</dbReference>
<comment type="caution">
    <text evidence="9">The sequence shown here is derived from an EMBL/GenBank/DDBJ whole genome shotgun (WGS) entry which is preliminary data.</text>
</comment>
<evidence type="ECO:0000256" key="2">
    <source>
        <dbReference type="ARBA" id="ARBA00005879"/>
    </source>
</evidence>
<evidence type="ECO:0000256" key="5">
    <source>
        <dbReference type="ARBA" id="ARBA00022679"/>
    </source>
</evidence>
<sequence length="236" mass="26799">MAKFYGIGTGPGDSELVTVKAVNTIKKLDVLYTPEAKREGNSLALSIVEDYLPKHLQIKQRHFPMNFNDGEKIIAWNQVADEIVEDVKNGKNVGFVTLGDPMIYSTYVYIMERLIDKIDVETIPGISSFSNIASNQNFPLVMDKEPLIIVPCTIDEEKIDYALENYSSIVLMKVYKNFKQIVDKLEKNNLLEYSILVSNSSLENEVVYNNLREIDLENKISYFSTILVNKENTKVG</sequence>